<keyword evidence="3" id="KW-1185">Reference proteome</keyword>
<dbReference type="AlphaFoldDB" id="A2WP93"/>
<evidence type="ECO:0000256" key="1">
    <source>
        <dbReference type="SAM" id="MobiDB-lite"/>
    </source>
</evidence>
<dbReference type="Gramene" id="BGIOSGA003393-TA">
    <property type="protein sequence ID" value="BGIOSGA003393-PA"/>
    <property type="gene ID" value="BGIOSGA003393"/>
</dbReference>
<reference evidence="2 3" key="1">
    <citation type="journal article" date="2005" name="PLoS Biol.">
        <title>The genomes of Oryza sativa: a history of duplications.</title>
        <authorList>
            <person name="Yu J."/>
            <person name="Wang J."/>
            <person name="Lin W."/>
            <person name="Li S."/>
            <person name="Li H."/>
            <person name="Zhou J."/>
            <person name="Ni P."/>
            <person name="Dong W."/>
            <person name="Hu S."/>
            <person name="Zeng C."/>
            <person name="Zhang J."/>
            <person name="Zhang Y."/>
            <person name="Li R."/>
            <person name="Xu Z."/>
            <person name="Li S."/>
            <person name="Li X."/>
            <person name="Zheng H."/>
            <person name="Cong L."/>
            <person name="Lin L."/>
            <person name="Yin J."/>
            <person name="Geng J."/>
            <person name="Li G."/>
            <person name="Shi J."/>
            <person name="Liu J."/>
            <person name="Lv H."/>
            <person name="Li J."/>
            <person name="Wang J."/>
            <person name="Deng Y."/>
            <person name="Ran L."/>
            <person name="Shi X."/>
            <person name="Wang X."/>
            <person name="Wu Q."/>
            <person name="Li C."/>
            <person name="Ren X."/>
            <person name="Wang J."/>
            <person name="Wang X."/>
            <person name="Li D."/>
            <person name="Liu D."/>
            <person name="Zhang X."/>
            <person name="Ji Z."/>
            <person name="Zhao W."/>
            <person name="Sun Y."/>
            <person name="Zhang Z."/>
            <person name="Bao J."/>
            <person name="Han Y."/>
            <person name="Dong L."/>
            <person name="Ji J."/>
            <person name="Chen P."/>
            <person name="Wu S."/>
            <person name="Liu J."/>
            <person name="Xiao Y."/>
            <person name="Bu D."/>
            <person name="Tan J."/>
            <person name="Yang L."/>
            <person name="Ye C."/>
            <person name="Zhang J."/>
            <person name="Xu J."/>
            <person name="Zhou Y."/>
            <person name="Yu Y."/>
            <person name="Zhang B."/>
            <person name="Zhuang S."/>
            <person name="Wei H."/>
            <person name="Liu B."/>
            <person name="Lei M."/>
            <person name="Yu H."/>
            <person name="Li Y."/>
            <person name="Xu H."/>
            <person name="Wei S."/>
            <person name="He X."/>
            <person name="Fang L."/>
            <person name="Zhang Z."/>
            <person name="Zhang Y."/>
            <person name="Huang X."/>
            <person name="Su Z."/>
            <person name="Tong W."/>
            <person name="Li J."/>
            <person name="Tong Z."/>
            <person name="Li S."/>
            <person name="Ye J."/>
            <person name="Wang L."/>
            <person name="Fang L."/>
            <person name="Lei T."/>
            <person name="Chen C."/>
            <person name="Chen H."/>
            <person name="Xu Z."/>
            <person name="Li H."/>
            <person name="Huang H."/>
            <person name="Zhang F."/>
            <person name="Xu H."/>
            <person name="Li N."/>
            <person name="Zhao C."/>
            <person name="Li S."/>
            <person name="Dong L."/>
            <person name="Huang Y."/>
            <person name="Li L."/>
            <person name="Xi Y."/>
            <person name="Qi Q."/>
            <person name="Li W."/>
            <person name="Zhang B."/>
            <person name="Hu W."/>
            <person name="Zhang Y."/>
            <person name="Tian X."/>
            <person name="Jiao Y."/>
            <person name="Liang X."/>
            <person name="Jin J."/>
            <person name="Gao L."/>
            <person name="Zheng W."/>
            <person name="Hao B."/>
            <person name="Liu S."/>
            <person name="Wang W."/>
            <person name="Yuan L."/>
            <person name="Cao M."/>
            <person name="McDermott J."/>
            <person name="Samudrala R."/>
            <person name="Wang J."/>
            <person name="Wong G.K."/>
            <person name="Yang H."/>
        </authorList>
    </citation>
    <scope>NUCLEOTIDE SEQUENCE [LARGE SCALE GENOMIC DNA]</scope>
    <source>
        <strain evidence="3">cv. 93-11</strain>
    </source>
</reference>
<dbReference type="EMBL" id="CM000126">
    <property type="protein sequence ID" value="EAY73789.1"/>
    <property type="molecule type" value="Genomic_DNA"/>
</dbReference>
<gene>
    <name evidence="2" type="ORF">OsI_01668</name>
</gene>
<evidence type="ECO:0000313" key="3">
    <source>
        <dbReference type="Proteomes" id="UP000007015"/>
    </source>
</evidence>
<dbReference type="HOGENOM" id="CLU_1646491_0_0_1"/>
<sequence length="161" mass="17605">MAIVVADGEDEEPPPITPRLQPESPTGTAYNLSQLSPNDEERLATIFRADVPLLRIRGGTPIWTNCGGDPPIHSPSTSRATTRADRGRGLWRLASEQPPTAAGDDVLVERWQWRVRCVLCRGEHDAALALGRQRTELEEEGCRAGAKPGFEISGVWGEDKP</sequence>
<proteinExistence type="predicted"/>
<protein>
    <submittedName>
        <fullName evidence="2">Uncharacterized protein</fullName>
    </submittedName>
</protein>
<name>A2WP93_ORYSI</name>
<feature type="region of interest" description="Disordered" evidence="1">
    <location>
        <begin position="1"/>
        <end position="26"/>
    </location>
</feature>
<accession>A2WP93</accession>
<organism evidence="2 3">
    <name type="scientific">Oryza sativa subsp. indica</name>
    <name type="common">Rice</name>
    <dbReference type="NCBI Taxonomy" id="39946"/>
    <lineage>
        <taxon>Eukaryota</taxon>
        <taxon>Viridiplantae</taxon>
        <taxon>Streptophyta</taxon>
        <taxon>Embryophyta</taxon>
        <taxon>Tracheophyta</taxon>
        <taxon>Spermatophyta</taxon>
        <taxon>Magnoliopsida</taxon>
        <taxon>Liliopsida</taxon>
        <taxon>Poales</taxon>
        <taxon>Poaceae</taxon>
        <taxon>BOP clade</taxon>
        <taxon>Oryzoideae</taxon>
        <taxon>Oryzeae</taxon>
        <taxon>Oryzinae</taxon>
        <taxon>Oryza</taxon>
        <taxon>Oryza sativa</taxon>
    </lineage>
</organism>
<dbReference type="Proteomes" id="UP000007015">
    <property type="component" value="Chromosome 1"/>
</dbReference>
<evidence type="ECO:0000313" key="2">
    <source>
        <dbReference type="EMBL" id="EAY73789.1"/>
    </source>
</evidence>